<dbReference type="FunFam" id="1.20.90.10:FF:000002">
    <property type="entry name" value="Phospholipase A2 group III"/>
    <property type="match status" value="1"/>
</dbReference>
<evidence type="ECO:0000256" key="13">
    <source>
        <dbReference type="SAM" id="SignalP"/>
    </source>
</evidence>
<dbReference type="PROSITE" id="PS00118">
    <property type="entry name" value="PA2_HIS"/>
    <property type="match status" value="1"/>
</dbReference>
<dbReference type="EC" id="3.1.1.4" evidence="3"/>
<reference evidence="15" key="3">
    <citation type="submission" date="2023-07" db="EMBL/GenBank/DDBJ databases">
        <authorList>
            <person name="Xiong J."/>
            <person name="Wang G."/>
            <person name="Chen P."/>
        </authorList>
    </citation>
    <scope>NUCLEOTIDE SEQUENCE</scope>
</reference>
<evidence type="ECO:0000259" key="14">
    <source>
        <dbReference type="SMART" id="SM00085"/>
    </source>
</evidence>
<accession>A0A8R1WL79</accession>
<keyword evidence="9" id="KW-0442">Lipid degradation</keyword>
<dbReference type="EMBL" id="OR357871">
    <property type="protein sequence ID" value="WNH31825.1"/>
    <property type="molecule type" value="mRNA"/>
</dbReference>
<dbReference type="AlphaFoldDB" id="A0A8R1WL79"/>
<evidence type="ECO:0000313" key="17">
    <source>
        <dbReference type="Proteomes" id="UP000005204"/>
    </source>
</evidence>
<reference evidence="17" key="1">
    <citation type="journal article" date="2008" name="Insect Biochem. Mol. Biol.">
        <title>The genome of a lepidopteran model insect, the silkworm Bombyx mori.</title>
        <authorList>
            <consortium name="International Silkworm Genome Consortium"/>
        </authorList>
    </citation>
    <scope>NUCLEOTIDE SEQUENCE [LARGE SCALE GENOMIC DNA]</scope>
    <source>
        <strain evidence="17">p50T</strain>
    </source>
</reference>
<name>A0A8R1WL79_BOMMO</name>
<keyword evidence="10" id="KW-0443">Lipid metabolism</keyword>
<evidence type="ECO:0000256" key="8">
    <source>
        <dbReference type="ARBA" id="ARBA00022837"/>
    </source>
</evidence>
<comment type="cofactor">
    <cofactor evidence="1">
        <name>Ca(2+)</name>
        <dbReference type="ChEBI" id="CHEBI:29108"/>
    </cofactor>
</comment>
<evidence type="ECO:0000313" key="16">
    <source>
        <dbReference type="EnsemblMetazoa" id="XP_004928835.1"/>
    </source>
</evidence>
<dbReference type="GeneID" id="101741164"/>
<evidence type="ECO:0000256" key="4">
    <source>
        <dbReference type="ARBA" id="ARBA00021721"/>
    </source>
</evidence>
<reference evidence="16" key="2">
    <citation type="submission" date="2022-06" db="UniProtKB">
        <authorList>
            <consortium name="EnsemblMetazoa"/>
        </authorList>
    </citation>
    <scope>IDENTIFICATION</scope>
    <source>
        <strain evidence="16">p50T (Dazao)</strain>
    </source>
</reference>
<keyword evidence="8" id="KW-0106">Calcium</keyword>
<feature type="signal peptide" evidence="13">
    <location>
        <begin position="1"/>
        <end position="22"/>
    </location>
</feature>
<dbReference type="KEGG" id="bmor:101741164"/>
<dbReference type="OrthoDB" id="10059604at2759"/>
<feature type="chain" id="PRO_5035871423" description="Phospholipase A2" evidence="13">
    <location>
        <begin position="23"/>
        <end position="194"/>
    </location>
</feature>
<dbReference type="PANTHER" id="PTHR12253">
    <property type="entry name" value="RH14732P"/>
    <property type="match status" value="1"/>
</dbReference>
<dbReference type="CDD" id="cd04704">
    <property type="entry name" value="PLA2_bee_venom_like"/>
    <property type="match status" value="1"/>
</dbReference>
<evidence type="ECO:0000256" key="10">
    <source>
        <dbReference type="ARBA" id="ARBA00023098"/>
    </source>
</evidence>
<organism evidence="16 17">
    <name type="scientific">Bombyx mori</name>
    <name type="common">Silk moth</name>
    <dbReference type="NCBI Taxonomy" id="7091"/>
    <lineage>
        <taxon>Eukaryota</taxon>
        <taxon>Metazoa</taxon>
        <taxon>Ecdysozoa</taxon>
        <taxon>Arthropoda</taxon>
        <taxon>Hexapoda</taxon>
        <taxon>Insecta</taxon>
        <taxon>Pterygota</taxon>
        <taxon>Neoptera</taxon>
        <taxon>Endopterygota</taxon>
        <taxon>Lepidoptera</taxon>
        <taxon>Glossata</taxon>
        <taxon>Ditrysia</taxon>
        <taxon>Bombycoidea</taxon>
        <taxon>Bombycidae</taxon>
        <taxon>Bombycinae</taxon>
        <taxon>Bombyx</taxon>
    </lineage>
</organism>
<keyword evidence="7" id="KW-0378">Hydrolase</keyword>
<dbReference type="Gene3D" id="1.20.90.10">
    <property type="entry name" value="Phospholipase A2 domain"/>
    <property type="match status" value="1"/>
</dbReference>
<dbReference type="GO" id="GO:0005576">
    <property type="term" value="C:extracellular region"/>
    <property type="evidence" value="ECO:0007669"/>
    <property type="project" value="UniProtKB-SubCell"/>
</dbReference>
<proteinExistence type="evidence at transcript level"/>
<evidence type="ECO:0000256" key="11">
    <source>
        <dbReference type="ARBA" id="ARBA00023157"/>
    </source>
</evidence>
<sequence length="194" mass="22467">MYKVCSLCTFLYFVILMATCRCWVMTDVDGDYLDLEYGIPEEDLQGISNSDLPQRRFSLIFPGTKWCGAGNVADDYEDLGSERETDMCCRDHDNCPDLILAGETKNNLTNSAFYTRLSCECDEGFRKCLHDANSTTAKRIGVIYFNALGTKCYRKDYPIVKCTMRGGWFKRKCLRYDVDMNEDQIYQWFDVSNY</sequence>
<dbReference type="InterPro" id="IPR036444">
    <property type="entry name" value="PLipase_A2_dom_sf"/>
</dbReference>
<evidence type="ECO:0000256" key="5">
    <source>
        <dbReference type="ARBA" id="ARBA00022525"/>
    </source>
</evidence>
<dbReference type="InterPro" id="IPR016090">
    <property type="entry name" value="PLA2-like_dom"/>
</dbReference>
<evidence type="ECO:0000256" key="2">
    <source>
        <dbReference type="ARBA" id="ARBA00004613"/>
    </source>
</evidence>
<keyword evidence="11" id="KW-1015">Disulfide bond</keyword>
<evidence type="ECO:0000256" key="1">
    <source>
        <dbReference type="ARBA" id="ARBA00001913"/>
    </source>
</evidence>
<dbReference type="EnsemblMetazoa" id="XM_004928778.4">
    <property type="protein sequence ID" value="XP_004928835.1"/>
    <property type="gene ID" value="LOC101741164"/>
</dbReference>
<dbReference type="GO" id="GO:0016042">
    <property type="term" value="P:lipid catabolic process"/>
    <property type="evidence" value="ECO:0007669"/>
    <property type="project" value="UniProtKB-KW"/>
</dbReference>
<dbReference type="GO" id="GO:0050482">
    <property type="term" value="P:arachidonate secretion"/>
    <property type="evidence" value="ECO:0007669"/>
    <property type="project" value="InterPro"/>
</dbReference>
<protein>
    <recommendedName>
        <fullName evidence="4">Phospholipase A2</fullName>
        <ecNumber evidence="3">3.1.1.4</ecNumber>
    </recommendedName>
    <alternativeName>
        <fullName evidence="12">Phosphatidylcholine 2-acylhydrolase</fullName>
    </alternativeName>
</protein>
<comment type="subcellular location">
    <subcellularLocation>
        <location evidence="2">Secreted</location>
    </subcellularLocation>
</comment>
<keyword evidence="6" id="KW-0479">Metal-binding</keyword>
<dbReference type="SMART" id="SM00085">
    <property type="entry name" value="PA2c"/>
    <property type="match status" value="1"/>
</dbReference>
<dbReference type="InterPro" id="IPR033113">
    <property type="entry name" value="PLA2_histidine"/>
</dbReference>
<dbReference type="GO" id="GO:0004623">
    <property type="term" value="F:phospholipase A2 activity"/>
    <property type="evidence" value="ECO:0007669"/>
    <property type="project" value="UniProtKB-EC"/>
</dbReference>
<evidence type="ECO:0000256" key="12">
    <source>
        <dbReference type="ARBA" id="ARBA00029903"/>
    </source>
</evidence>
<keyword evidence="5" id="KW-0964">Secreted</keyword>
<dbReference type="GO" id="GO:0046872">
    <property type="term" value="F:metal ion binding"/>
    <property type="evidence" value="ECO:0007669"/>
    <property type="project" value="UniProtKB-KW"/>
</dbReference>
<evidence type="ECO:0000313" key="15">
    <source>
        <dbReference type="EMBL" id="WNH31825.1"/>
    </source>
</evidence>
<dbReference type="SUPFAM" id="SSF48619">
    <property type="entry name" value="Phospholipase A2, PLA2"/>
    <property type="match status" value="1"/>
</dbReference>
<dbReference type="Pfam" id="PF05826">
    <property type="entry name" value="Phospholip_A2_2"/>
    <property type="match status" value="1"/>
</dbReference>
<keyword evidence="13" id="KW-0732">Signal</keyword>
<evidence type="ECO:0000256" key="9">
    <source>
        <dbReference type="ARBA" id="ARBA00022963"/>
    </source>
</evidence>
<dbReference type="GO" id="GO:0006644">
    <property type="term" value="P:phospholipid metabolic process"/>
    <property type="evidence" value="ECO:0007669"/>
    <property type="project" value="InterPro"/>
</dbReference>
<evidence type="ECO:0000256" key="7">
    <source>
        <dbReference type="ARBA" id="ARBA00022801"/>
    </source>
</evidence>
<dbReference type="Proteomes" id="UP000005204">
    <property type="component" value="Unassembled WGS sequence"/>
</dbReference>
<dbReference type="RefSeq" id="XP_004928835.1">
    <property type="nucleotide sequence ID" value="XM_004928778.5"/>
</dbReference>
<feature type="domain" description="Phospholipase A2-like central" evidence="14">
    <location>
        <begin position="51"/>
        <end position="174"/>
    </location>
</feature>
<evidence type="ECO:0000256" key="3">
    <source>
        <dbReference type="ARBA" id="ARBA00013278"/>
    </source>
</evidence>
<evidence type="ECO:0000256" key="6">
    <source>
        <dbReference type="ARBA" id="ARBA00022723"/>
    </source>
</evidence>
<keyword evidence="17" id="KW-1185">Reference proteome</keyword>